<dbReference type="Pfam" id="PF00254">
    <property type="entry name" value="FKBP_C"/>
    <property type="match status" value="1"/>
</dbReference>
<dbReference type="SUPFAM" id="SSF54534">
    <property type="entry name" value="FKBP-like"/>
    <property type="match status" value="1"/>
</dbReference>
<evidence type="ECO:0000256" key="3">
    <source>
        <dbReference type="ARBA" id="ARBA00023110"/>
    </source>
</evidence>
<comment type="catalytic activity">
    <reaction evidence="1 5 6">
        <text>[protein]-peptidylproline (omega=180) = [protein]-peptidylproline (omega=0)</text>
        <dbReference type="Rhea" id="RHEA:16237"/>
        <dbReference type="Rhea" id="RHEA-COMP:10747"/>
        <dbReference type="Rhea" id="RHEA-COMP:10748"/>
        <dbReference type="ChEBI" id="CHEBI:83833"/>
        <dbReference type="ChEBI" id="CHEBI:83834"/>
        <dbReference type="EC" id="5.2.1.8"/>
    </reaction>
</comment>
<keyword evidence="9" id="KW-1185">Reference proteome</keyword>
<evidence type="ECO:0000259" key="7">
    <source>
        <dbReference type="PROSITE" id="PS50059"/>
    </source>
</evidence>
<evidence type="ECO:0000313" key="8">
    <source>
        <dbReference type="EMBL" id="BBP00064.1"/>
    </source>
</evidence>
<dbReference type="InterPro" id="IPR001179">
    <property type="entry name" value="PPIase_FKBP_dom"/>
</dbReference>
<name>A0A809RGS5_9PROT</name>
<evidence type="ECO:0000313" key="9">
    <source>
        <dbReference type="Proteomes" id="UP000463939"/>
    </source>
</evidence>
<dbReference type="Gene3D" id="3.10.50.40">
    <property type="match status" value="1"/>
</dbReference>
<evidence type="ECO:0000256" key="6">
    <source>
        <dbReference type="RuleBase" id="RU003915"/>
    </source>
</evidence>
<dbReference type="RefSeq" id="WP_162084032.1">
    <property type="nucleotide sequence ID" value="NZ_AP021881.1"/>
</dbReference>
<sequence>MTLQVQNNDTITLHFAIRIQGEDDIDSTFDDEPMTITLGDGTLEPNLERWLIDVPLNSRQVFILTPDLAFGLHDPQLVQNVPIDEFHDAPPVVNNYVEFELPDGETLGGRIAAIAEHDVSIDFNHILAGKTIEFEVEILTIHGRTS</sequence>
<keyword evidence="3 5" id="KW-0697">Rotamase</keyword>
<proteinExistence type="inferred from homology"/>
<feature type="domain" description="PPIase FKBP-type" evidence="7">
    <location>
        <begin position="8"/>
        <end position="105"/>
    </location>
</feature>
<reference evidence="9" key="1">
    <citation type="submission" date="2019-11" db="EMBL/GenBank/DDBJ databases">
        <title>Isolation and characterization of a novel species in the genus Sulfuriferula.</title>
        <authorList>
            <person name="Mochizuki J."/>
            <person name="Kojima H."/>
            <person name="Fukui M."/>
        </authorList>
    </citation>
    <scope>NUCLEOTIDE SEQUENCE [LARGE SCALE GENOMIC DNA]</scope>
    <source>
        <strain evidence="9">SGTM</strain>
    </source>
</reference>
<gene>
    <name evidence="8" type="ORF">SFSGTM_07720</name>
</gene>
<evidence type="ECO:0000256" key="2">
    <source>
        <dbReference type="ARBA" id="ARBA00006577"/>
    </source>
</evidence>
<evidence type="ECO:0000256" key="1">
    <source>
        <dbReference type="ARBA" id="ARBA00000971"/>
    </source>
</evidence>
<evidence type="ECO:0000256" key="5">
    <source>
        <dbReference type="PROSITE-ProRule" id="PRU00277"/>
    </source>
</evidence>
<comment type="similarity">
    <text evidence="2 6">Belongs to the FKBP-type PPIase family.</text>
</comment>
<organism evidence="8 9">
    <name type="scientific">Sulfuriferula nivalis</name>
    <dbReference type="NCBI Taxonomy" id="2675298"/>
    <lineage>
        <taxon>Bacteria</taxon>
        <taxon>Pseudomonadati</taxon>
        <taxon>Pseudomonadota</taxon>
        <taxon>Betaproteobacteria</taxon>
        <taxon>Nitrosomonadales</taxon>
        <taxon>Sulfuricellaceae</taxon>
        <taxon>Sulfuriferula</taxon>
    </lineage>
</organism>
<dbReference type="AlphaFoldDB" id="A0A809RGS5"/>
<dbReference type="Proteomes" id="UP000463939">
    <property type="component" value="Chromosome"/>
</dbReference>
<dbReference type="PROSITE" id="PS50059">
    <property type="entry name" value="FKBP_PPIASE"/>
    <property type="match status" value="1"/>
</dbReference>
<dbReference type="InterPro" id="IPR046357">
    <property type="entry name" value="PPIase_dom_sf"/>
</dbReference>
<dbReference type="EC" id="5.2.1.8" evidence="6"/>
<dbReference type="GO" id="GO:0003755">
    <property type="term" value="F:peptidyl-prolyl cis-trans isomerase activity"/>
    <property type="evidence" value="ECO:0007669"/>
    <property type="project" value="UniProtKB-UniRule"/>
</dbReference>
<dbReference type="KEGG" id="sniv:SFSGTM_07720"/>
<keyword evidence="4 5" id="KW-0413">Isomerase</keyword>
<dbReference type="PANTHER" id="PTHR47861:SF4">
    <property type="entry name" value="FKBP-TYPE 16 KDA PEPTIDYL-PROLYL CIS-TRANS ISOMERASE"/>
    <property type="match status" value="1"/>
</dbReference>
<evidence type="ECO:0000256" key="4">
    <source>
        <dbReference type="ARBA" id="ARBA00023235"/>
    </source>
</evidence>
<dbReference type="EMBL" id="AP021881">
    <property type="protein sequence ID" value="BBP00064.1"/>
    <property type="molecule type" value="Genomic_DNA"/>
</dbReference>
<protein>
    <recommendedName>
        <fullName evidence="6">Peptidyl-prolyl cis-trans isomerase</fullName>
        <ecNumber evidence="6">5.2.1.8</ecNumber>
    </recommendedName>
</protein>
<dbReference type="PANTHER" id="PTHR47861">
    <property type="entry name" value="FKBP-TYPE PEPTIDYL-PROLYL CIS-TRANS ISOMERASE SLYD"/>
    <property type="match status" value="1"/>
</dbReference>
<accession>A0A809RGS5</accession>